<dbReference type="GO" id="GO:0016829">
    <property type="term" value="F:lyase activity"/>
    <property type="evidence" value="ECO:0007669"/>
    <property type="project" value="InterPro"/>
</dbReference>
<proteinExistence type="predicted"/>
<gene>
    <name evidence="1" type="ORF">KL86DES1_22276</name>
</gene>
<dbReference type="RefSeq" id="WP_179981422.1">
    <property type="nucleotide sequence ID" value="NZ_LT608333.1"/>
</dbReference>
<evidence type="ECO:0000313" key="1">
    <source>
        <dbReference type="EMBL" id="SCM74985.1"/>
    </source>
</evidence>
<name>A0A212LBR2_9BACT</name>
<organism evidence="1">
    <name type="scientific">uncultured Desulfovibrio sp</name>
    <dbReference type="NCBI Taxonomy" id="167968"/>
    <lineage>
        <taxon>Bacteria</taxon>
        <taxon>Pseudomonadati</taxon>
        <taxon>Thermodesulfobacteriota</taxon>
        <taxon>Desulfovibrionia</taxon>
        <taxon>Desulfovibrionales</taxon>
        <taxon>Desulfovibrionaceae</taxon>
        <taxon>Desulfovibrio</taxon>
        <taxon>environmental samples</taxon>
    </lineage>
</organism>
<dbReference type="EMBL" id="FMJC01000002">
    <property type="protein sequence ID" value="SCM74985.1"/>
    <property type="molecule type" value="Genomic_DNA"/>
</dbReference>
<accession>A0A212LBR2</accession>
<sequence>MHSSYFIPVEKMMKFMADATMNAMEGVYVYGLTDPSVKRLLPPPLEPADPDCPLFMLYAVNIREPTFAPWYMEAGVGVMAKCGDTTGLYFFNLQLSGPGALMGAFTGREFSGLPKKICDRIRVERTDAYAHCFVERGGVKLVEVEMEMGQYNHPAFQLEQENCQASPGGKLVEGGGCLLHRYGINEAGGFRNMEILYYDSPMRFHFWEPATATVKLASTMDDPWGDIPLTTVLGAGWARVDNSVRSQTVIHRYQPEAGPELMQYLYSGRYDRSLLCREHQRYE</sequence>
<dbReference type="InterPro" id="IPR023375">
    <property type="entry name" value="ADC_dom_sf"/>
</dbReference>
<dbReference type="SUPFAM" id="SSF160104">
    <property type="entry name" value="Acetoacetate decarboxylase-like"/>
    <property type="match status" value="1"/>
</dbReference>
<dbReference type="InterPro" id="IPR010451">
    <property type="entry name" value="Acetoacetate_decarboxylase"/>
</dbReference>
<protein>
    <recommendedName>
        <fullName evidence="2">Acetoacetate decarboxylase</fullName>
    </recommendedName>
</protein>
<dbReference type="AlphaFoldDB" id="A0A212LBR2"/>
<evidence type="ECO:0008006" key="2">
    <source>
        <dbReference type="Google" id="ProtNLM"/>
    </source>
</evidence>
<dbReference type="Gene3D" id="2.40.400.10">
    <property type="entry name" value="Acetoacetate decarboxylase-like"/>
    <property type="match status" value="1"/>
</dbReference>
<dbReference type="Pfam" id="PF06314">
    <property type="entry name" value="ADC"/>
    <property type="match status" value="1"/>
</dbReference>
<reference evidence="1" key="1">
    <citation type="submission" date="2016-08" db="EMBL/GenBank/DDBJ databases">
        <authorList>
            <person name="Seilhamer J.J."/>
        </authorList>
    </citation>
    <scope>NUCLEOTIDE SEQUENCE</scope>
    <source>
        <strain evidence="1">86-1</strain>
    </source>
</reference>